<gene>
    <name evidence="2" type="ORF">GRAN_4980</name>
</gene>
<dbReference type="RefSeq" id="WP_128915562.1">
    <property type="nucleotide sequence ID" value="NZ_RDSM01000006.1"/>
</dbReference>
<protein>
    <recommendedName>
        <fullName evidence="1">Spore protein YkvP/CgeB glycosyl transferase-like domain-containing protein</fullName>
    </recommendedName>
</protein>
<dbReference type="InterPro" id="IPR055259">
    <property type="entry name" value="YkvP/CgeB_Glyco_trans-like"/>
</dbReference>
<evidence type="ECO:0000259" key="1">
    <source>
        <dbReference type="Pfam" id="PF13524"/>
    </source>
</evidence>
<organism evidence="2 3">
    <name type="scientific">Granulicella sibirica</name>
    <dbReference type="NCBI Taxonomy" id="2479048"/>
    <lineage>
        <taxon>Bacteria</taxon>
        <taxon>Pseudomonadati</taxon>
        <taxon>Acidobacteriota</taxon>
        <taxon>Terriglobia</taxon>
        <taxon>Terriglobales</taxon>
        <taxon>Acidobacteriaceae</taxon>
        <taxon>Granulicella</taxon>
    </lineage>
</organism>
<comment type="caution">
    <text evidence="2">The sequence shown here is derived from an EMBL/GenBank/DDBJ whole genome shotgun (WGS) entry which is preliminary data.</text>
</comment>
<feature type="domain" description="Spore protein YkvP/CgeB glycosyl transferase-like" evidence="1">
    <location>
        <begin position="205"/>
        <end position="347"/>
    </location>
</feature>
<dbReference type="SUPFAM" id="SSF53756">
    <property type="entry name" value="UDP-Glycosyltransferase/glycogen phosphorylase"/>
    <property type="match status" value="1"/>
</dbReference>
<reference evidence="2 3" key="1">
    <citation type="submission" date="2018-11" db="EMBL/GenBank/DDBJ databases">
        <authorList>
            <person name="Mardanov A.V."/>
            <person name="Ravin N.V."/>
            <person name="Dedysh S.N."/>
        </authorList>
    </citation>
    <scope>NUCLEOTIDE SEQUENCE [LARGE SCALE GENOMIC DNA]</scope>
    <source>
        <strain evidence="2 3">AF10</strain>
    </source>
</reference>
<accession>A0A4Q0SXU8</accession>
<name>A0A4Q0SXU8_9BACT</name>
<proteinExistence type="predicted"/>
<reference evidence="3" key="2">
    <citation type="submission" date="2019-02" db="EMBL/GenBank/DDBJ databases">
        <title>Granulicella sibirica sp. nov., a psychrotolerant acidobacterium isolated from an organic soil layer in forested tundra, West Siberia.</title>
        <authorList>
            <person name="Oshkin I.Y."/>
            <person name="Kulichevskaya I.S."/>
            <person name="Rijpstra W.I.C."/>
            <person name="Sinninghe Damste J.S."/>
            <person name="Rakitin A.L."/>
            <person name="Ravin N.V."/>
            <person name="Dedysh S.N."/>
        </authorList>
    </citation>
    <scope>NUCLEOTIDE SEQUENCE [LARGE SCALE GENOMIC DNA]</scope>
    <source>
        <strain evidence="3">AF10</strain>
    </source>
</reference>
<evidence type="ECO:0000313" key="2">
    <source>
        <dbReference type="EMBL" id="RXH54011.1"/>
    </source>
</evidence>
<dbReference type="Proteomes" id="UP000289437">
    <property type="component" value="Unassembled WGS sequence"/>
</dbReference>
<dbReference type="Gene3D" id="3.40.50.2000">
    <property type="entry name" value="Glycogen Phosphorylase B"/>
    <property type="match status" value="1"/>
</dbReference>
<evidence type="ECO:0000313" key="3">
    <source>
        <dbReference type="Proteomes" id="UP000289437"/>
    </source>
</evidence>
<dbReference type="AlphaFoldDB" id="A0A4Q0SXU8"/>
<dbReference type="OrthoDB" id="9813806at2"/>
<sequence length="355" mass="39537">MRIVVYGLTVTSSWGNGHATTYRSLLKALTRRGHQIVFVEKDVEWYRSNRDLPRPAFCTVELYDDWAAEETRLVRLSLDADAVIVGSYFHDAIAASQALFAQVRCPVLFYDIDTPITLNRLRENGGTEYLDGRQIPAYSAYLSFTSGPALQEIEQRFGARRAVAFFCSVDPEIYHPTAIQAEFQCALSYLGTYAGDRQGKLMELLNHAAGMLPAERFVVAGPQYPDTLSWNANVERIIHLPPPDHPAFYSSSRFTLNLTRSDMVAAGYSPSVRLFEASACGAAILSDSWPGLTEFLTPGEEVLLPANGEEVARMVTGISEEERTRMGARARERVLAAHTSEHRAIEFERIVSECA</sequence>
<dbReference type="EMBL" id="RDSM01000006">
    <property type="protein sequence ID" value="RXH54011.1"/>
    <property type="molecule type" value="Genomic_DNA"/>
</dbReference>
<dbReference type="Pfam" id="PF13524">
    <property type="entry name" value="Glyco_trans_1_2"/>
    <property type="match status" value="1"/>
</dbReference>
<keyword evidence="3" id="KW-1185">Reference proteome</keyword>